<keyword evidence="1" id="KW-0472">Membrane</keyword>
<evidence type="ECO:0000313" key="2">
    <source>
        <dbReference type="EMBL" id="OTG20714.1"/>
    </source>
</evidence>
<dbReference type="AlphaFoldDB" id="A0A251UC68"/>
<sequence length="282" mass="32213">MYSKRGRRCNQKACNTTSLKQLYTQNFEAIMVEVATRLKMGFIIVGCMYTCVYIYGLYYDQFMSCLDPQARWVQLAMVDVYINLLVIGAWIFYKEDFSLVKKPIAAFVIFITGSIAICAYVVRQFSKLSPEDSSKDPLYFVLARRQKANDTKHRSYSPATLRAFFGALIGFMLGYYIYTYIVDGSPFRKEVLTMCMVGTIADLYVIKGVISVWVAYKESSWISAFMWMLILACFGSIGTCAYLVIQLSYISPHQHVSSVLFMNNNSDMPESDPLLTRGKKLM</sequence>
<protein>
    <submittedName>
        <fullName evidence="2">Uncharacterized protein</fullName>
    </submittedName>
</protein>
<dbReference type="PANTHER" id="PTHR36318:SF5">
    <property type="entry name" value="TRANSMEMBRANE PROTEIN"/>
    <property type="match status" value="1"/>
</dbReference>
<feature type="transmembrane region" description="Helical" evidence="1">
    <location>
        <begin position="71"/>
        <end position="92"/>
    </location>
</feature>
<dbReference type="Pfam" id="PF07343">
    <property type="entry name" value="DUF1475"/>
    <property type="match status" value="1"/>
</dbReference>
<feature type="transmembrane region" description="Helical" evidence="1">
    <location>
        <begin position="104"/>
        <end position="122"/>
    </location>
</feature>
<accession>A0A251UC68</accession>
<feature type="transmembrane region" description="Helical" evidence="1">
    <location>
        <begin position="159"/>
        <end position="179"/>
    </location>
</feature>
<organism evidence="2 3">
    <name type="scientific">Helianthus annuus</name>
    <name type="common">Common sunflower</name>
    <dbReference type="NCBI Taxonomy" id="4232"/>
    <lineage>
        <taxon>Eukaryota</taxon>
        <taxon>Viridiplantae</taxon>
        <taxon>Streptophyta</taxon>
        <taxon>Embryophyta</taxon>
        <taxon>Tracheophyta</taxon>
        <taxon>Spermatophyta</taxon>
        <taxon>Magnoliopsida</taxon>
        <taxon>eudicotyledons</taxon>
        <taxon>Gunneridae</taxon>
        <taxon>Pentapetalae</taxon>
        <taxon>asterids</taxon>
        <taxon>campanulids</taxon>
        <taxon>Asterales</taxon>
        <taxon>Asteraceae</taxon>
        <taxon>Asteroideae</taxon>
        <taxon>Heliantheae alliance</taxon>
        <taxon>Heliantheae</taxon>
        <taxon>Helianthus</taxon>
    </lineage>
</organism>
<feature type="transmembrane region" description="Helical" evidence="1">
    <location>
        <begin position="191"/>
        <end position="216"/>
    </location>
</feature>
<feature type="transmembrane region" description="Helical" evidence="1">
    <location>
        <begin position="40"/>
        <end position="59"/>
    </location>
</feature>
<name>A0A251UC68_HELAN</name>
<reference evidence="3" key="1">
    <citation type="journal article" date="2017" name="Nature">
        <title>The sunflower genome provides insights into oil metabolism, flowering and Asterid evolution.</title>
        <authorList>
            <person name="Badouin H."/>
            <person name="Gouzy J."/>
            <person name="Grassa C.J."/>
            <person name="Murat F."/>
            <person name="Staton S.E."/>
            <person name="Cottret L."/>
            <person name="Lelandais-Briere C."/>
            <person name="Owens G.L."/>
            <person name="Carrere S."/>
            <person name="Mayjonade B."/>
            <person name="Legrand L."/>
            <person name="Gill N."/>
            <person name="Kane N.C."/>
            <person name="Bowers J.E."/>
            <person name="Hubner S."/>
            <person name="Bellec A."/>
            <person name="Berard A."/>
            <person name="Berges H."/>
            <person name="Blanchet N."/>
            <person name="Boniface M.C."/>
            <person name="Brunel D."/>
            <person name="Catrice O."/>
            <person name="Chaidir N."/>
            <person name="Claudel C."/>
            <person name="Donnadieu C."/>
            <person name="Faraut T."/>
            <person name="Fievet G."/>
            <person name="Helmstetter N."/>
            <person name="King M."/>
            <person name="Knapp S.J."/>
            <person name="Lai Z."/>
            <person name="Le Paslier M.C."/>
            <person name="Lippi Y."/>
            <person name="Lorenzon L."/>
            <person name="Mandel J.R."/>
            <person name="Marage G."/>
            <person name="Marchand G."/>
            <person name="Marquand E."/>
            <person name="Bret-Mestries E."/>
            <person name="Morien E."/>
            <person name="Nambeesan S."/>
            <person name="Nguyen T."/>
            <person name="Pegot-Espagnet P."/>
            <person name="Pouilly N."/>
            <person name="Raftis F."/>
            <person name="Sallet E."/>
            <person name="Schiex T."/>
            <person name="Thomas J."/>
            <person name="Vandecasteele C."/>
            <person name="Vares D."/>
            <person name="Vear F."/>
            <person name="Vautrin S."/>
            <person name="Crespi M."/>
            <person name="Mangin B."/>
            <person name="Burke J.M."/>
            <person name="Salse J."/>
            <person name="Munos S."/>
            <person name="Vincourt P."/>
            <person name="Rieseberg L.H."/>
            <person name="Langlade N.B."/>
        </authorList>
    </citation>
    <scope>NUCLEOTIDE SEQUENCE [LARGE SCALE GENOMIC DNA]</scope>
    <source>
        <strain evidence="3">cv. SF193</strain>
    </source>
</reference>
<feature type="transmembrane region" description="Helical" evidence="1">
    <location>
        <begin position="222"/>
        <end position="245"/>
    </location>
</feature>
<dbReference type="InterPro" id="IPR009943">
    <property type="entry name" value="DUF1475"/>
</dbReference>
<keyword evidence="1" id="KW-1133">Transmembrane helix</keyword>
<keyword evidence="3" id="KW-1185">Reference proteome</keyword>
<evidence type="ECO:0000313" key="3">
    <source>
        <dbReference type="Proteomes" id="UP000215914"/>
    </source>
</evidence>
<keyword evidence="1" id="KW-0812">Transmembrane</keyword>
<gene>
    <name evidence="2" type="ORF">HannXRQ_Chr07g0196141</name>
</gene>
<evidence type="ECO:0000256" key="1">
    <source>
        <dbReference type="SAM" id="Phobius"/>
    </source>
</evidence>
<proteinExistence type="predicted"/>
<dbReference type="InParanoid" id="A0A251UC68"/>
<dbReference type="Proteomes" id="UP000215914">
    <property type="component" value="Chromosome 7"/>
</dbReference>
<dbReference type="EMBL" id="CM007896">
    <property type="protein sequence ID" value="OTG20714.1"/>
    <property type="molecule type" value="Genomic_DNA"/>
</dbReference>
<dbReference type="PANTHER" id="PTHR36318">
    <property type="entry name" value="OS06G0581300 PROTEIN"/>
    <property type="match status" value="1"/>
</dbReference>